<dbReference type="PANTHER" id="PTHR47706:SF4">
    <property type="entry name" value="NMRA-LIKE DOMAIN-CONTAINING PROTEIN"/>
    <property type="match status" value="1"/>
</dbReference>
<organism evidence="5 6">
    <name type="scientific">Aspergillus udagawae</name>
    <dbReference type="NCBI Taxonomy" id="91492"/>
    <lineage>
        <taxon>Eukaryota</taxon>
        <taxon>Fungi</taxon>
        <taxon>Dikarya</taxon>
        <taxon>Ascomycota</taxon>
        <taxon>Pezizomycotina</taxon>
        <taxon>Eurotiomycetes</taxon>
        <taxon>Eurotiomycetidae</taxon>
        <taxon>Eurotiales</taxon>
        <taxon>Aspergillaceae</taxon>
        <taxon>Aspergillus</taxon>
        <taxon>Aspergillus subgen. Fumigati</taxon>
    </lineage>
</organism>
<dbReference type="InterPro" id="IPR051609">
    <property type="entry name" value="NmrA/Isoflavone_reductase-like"/>
</dbReference>
<dbReference type="RefSeq" id="XP_043142822.1">
    <property type="nucleotide sequence ID" value="XM_043286887.1"/>
</dbReference>
<sequence length="315" mass="35602">MVIIAVAGGTGGVGKTIVESLVRQSQHQVIVLTRSEPRTDLVSDRTRQVQVDYNDIPSLVQVLEQHAIHTIISAIGIFDATTSQSQLNLIQAAEISNVTKRFVPSEYSFIQTKDLLPVDPSIQHWLDAAELLQKSHLQYTRVIPGFFMDYWGMPVVRTNLTPCTFGINIQHCQAAIPGDGNDVMCMTYTYDMAAFVLRLLDVEDWPEFSIIVGDEVTYNQLLEMAEEIRGQKFQVTYDSKESIKDGRVTIPPMPEGNPYPPEDLQEMTALVSRLTIAGVFKLPDQNRLNDRFPDLQPVKMRQFLQDAWRNYKGVK</sequence>
<evidence type="ECO:0000313" key="5">
    <source>
        <dbReference type="EMBL" id="GIC85556.1"/>
    </source>
</evidence>
<evidence type="ECO:0000256" key="2">
    <source>
        <dbReference type="ARBA" id="ARBA00022857"/>
    </source>
</evidence>
<dbReference type="EMBL" id="BBXM02000001">
    <property type="protein sequence ID" value="GIC85556.1"/>
    <property type="molecule type" value="Genomic_DNA"/>
</dbReference>
<dbReference type="AlphaFoldDB" id="A0A8E0UWQ1"/>
<reference evidence="5" key="1">
    <citation type="journal article" date="2015" name="Genome Announc.">
        <title>Draft Genome Sequence of the Pathogenic Filamentous Fungus Aspergillus udagawae Strain IFM 46973T.</title>
        <authorList>
            <person name="Kusuya Y."/>
            <person name="Takahashi-Nakaguchi A."/>
            <person name="Takahashi H."/>
            <person name="Yaguchi T."/>
        </authorList>
    </citation>
    <scope>NUCLEOTIDE SEQUENCE</scope>
    <source>
        <strain evidence="5">IFM 46973</strain>
    </source>
</reference>
<evidence type="ECO:0000256" key="1">
    <source>
        <dbReference type="ARBA" id="ARBA00005725"/>
    </source>
</evidence>
<dbReference type="GO" id="GO:0016491">
    <property type="term" value="F:oxidoreductase activity"/>
    <property type="evidence" value="ECO:0007669"/>
    <property type="project" value="UniProtKB-KW"/>
</dbReference>
<feature type="domain" description="NAD(P)-binding" evidence="4">
    <location>
        <begin position="8"/>
        <end position="149"/>
    </location>
</feature>
<comment type="caution">
    <text evidence="5">The sequence shown here is derived from an EMBL/GenBank/DDBJ whole genome shotgun (WGS) entry which is preliminary data.</text>
</comment>
<dbReference type="Proteomes" id="UP000036893">
    <property type="component" value="Unassembled WGS sequence"/>
</dbReference>
<gene>
    <name evidence="5" type="ORF">Aud_001388</name>
</gene>
<dbReference type="InterPro" id="IPR036291">
    <property type="entry name" value="NAD(P)-bd_dom_sf"/>
</dbReference>
<dbReference type="GeneID" id="66988864"/>
<dbReference type="Gene3D" id="3.40.50.720">
    <property type="entry name" value="NAD(P)-binding Rossmann-like Domain"/>
    <property type="match status" value="1"/>
</dbReference>
<dbReference type="InterPro" id="IPR016040">
    <property type="entry name" value="NAD(P)-bd_dom"/>
</dbReference>
<evidence type="ECO:0000313" key="6">
    <source>
        <dbReference type="Proteomes" id="UP000036893"/>
    </source>
</evidence>
<proteinExistence type="inferred from homology"/>
<name>A0A8E0UWQ1_9EURO</name>
<comment type="similarity">
    <text evidence="1">Belongs to the NmrA-type oxidoreductase family. Isoflavone reductase subfamily.</text>
</comment>
<keyword evidence="2" id="KW-0521">NADP</keyword>
<keyword evidence="3" id="KW-0560">Oxidoreductase</keyword>
<evidence type="ECO:0000256" key="3">
    <source>
        <dbReference type="ARBA" id="ARBA00023002"/>
    </source>
</evidence>
<dbReference type="SUPFAM" id="SSF51735">
    <property type="entry name" value="NAD(P)-binding Rossmann-fold domains"/>
    <property type="match status" value="1"/>
</dbReference>
<dbReference type="Pfam" id="PF13460">
    <property type="entry name" value="NAD_binding_10"/>
    <property type="match status" value="1"/>
</dbReference>
<accession>A0A8E0UWQ1</accession>
<protein>
    <recommendedName>
        <fullName evidence="4">NAD(P)-binding domain-containing protein</fullName>
    </recommendedName>
</protein>
<reference evidence="5" key="2">
    <citation type="submission" date="2021-01" db="EMBL/GenBank/DDBJ databases">
        <title>Pan-genome distribution and transcriptional activeness of fungal secondary metabolism genes in Aspergillus section Fumigati.</title>
        <authorList>
            <person name="Takahashi H."/>
            <person name="Umemura M."/>
            <person name="Ninomiya A."/>
            <person name="Kusuya Y."/>
            <person name="Urayama S."/>
            <person name="Shimizu M."/>
            <person name="Watanabe A."/>
            <person name="Kamei K."/>
            <person name="Yaguchi T."/>
            <person name="Hagiwara D."/>
        </authorList>
    </citation>
    <scope>NUCLEOTIDE SEQUENCE</scope>
    <source>
        <strain evidence="5">IFM 46973</strain>
    </source>
</reference>
<dbReference type="PANTHER" id="PTHR47706">
    <property type="entry name" value="NMRA-LIKE FAMILY PROTEIN"/>
    <property type="match status" value="1"/>
</dbReference>
<evidence type="ECO:0000259" key="4">
    <source>
        <dbReference type="Pfam" id="PF13460"/>
    </source>
</evidence>
<dbReference type="Gene3D" id="3.90.25.10">
    <property type="entry name" value="UDP-galactose 4-epimerase, domain 1"/>
    <property type="match status" value="1"/>
</dbReference>